<dbReference type="RefSeq" id="WP_115824626.1">
    <property type="nucleotide sequence ID" value="NZ_QUAE01000019.1"/>
</dbReference>
<keyword evidence="16" id="KW-1185">Reference proteome</keyword>
<evidence type="ECO:0000256" key="9">
    <source>
        <dbReference type="ARBA" id="ARBA00023014"/>
    </source>
</evidence>
<proteinExistence type="inferred from homology"/>
<dbReference type="InterPro" id="IPR018136">
    <property type="entry name" value="Aconitase_4Fe-4S_BS"/>
</dbReference>
<keyword evidence="6 13" id="KW-0028">Amino-acid biosynthesis</keyword>
<dbReference type="InterPro" id="IPR036008">
    <property type="entry name" value="Aconitase_4Fe-4S_dom"/>
</dbReference>
<comment type="caution">
    <text evidence="15">The sequence shown here is derived from an EMBL/GenBank/DDBJ whole genome shotgun (WGS) entry which is preliminary data.</text>
</comment>
<dbReference type="GO" id="GO:0009098">
    <property type="term" value="P:L-leucine biosynthetic process"/>
    <property type="evidence" value="ECO:0007669"/>
    <property type="project" value="UniProtKB-UniRule"/>
</dbReference>
<dbReference type="HAMAP" id="MF_01026">
    <property type="entry name" value="LeuC_type1"/>
    <property type="match status" value="1"/>
</dbReference>
<evidence type="ECO:0000259" key="14">
    <source>
        <dbReference type="Pfam" id="PF00330"/>
    </source>
</evidence>
<evidence type="ECO:0000256" key="8">
    <source>
        <dbReference type="ARBA" id="ARBA00023004"/>
    </source>
</evidence>
<evidence type="ECO:0000256" key="4">
    <source>
        <dbReference type="ARBA" id="ARBA00022430"/>
    </source>
</evidence>
<dbReference type="PANTHER" id="PTHR43822:SF9">
    <property type="entry name" value="3-ISOPROPYLMALATE DEHYDRATASE"/>
    <property type="match status" value="1"/>
</dbReference>
<feature type="binding site" evidence="13">
    <location>
        <position position="346"/>
    </location>
    <ligand>
        <name>[4Fe-4S] cluster</name>
        <dbReference type="ChEBI" id="CHEBI:49883"/>
    </ligand>
</feature>
<comment type="cofactor">
    <cofactor evidence="13">
        <name>[4Fe-4S] cluster</name>
        <dbReference type="ChEBI" id="CHEBI:49883"/>
    </cofactor>
    <text evidence="13">Binds 1 [4Fe-4S] cluster per subunit.</text>
</comment>
<evidence type="ECO:0000256" key="11">
    <source>
        <dbReference type="ARBA" id="ARBA00023304"/>
    </source>
</evidence>
<protein>
    <recommendedName>
        <fullName evidence="13">3-isopropylmalate dehydratase large subunit</fullName>
        <ecNumber evidence="13">4.2.1.33</ecNumber>
    </recommendedName>
    <alternativeName>
        <fullName evidence="13">Alpha-IPM isomerase</fullName>
        <shortName evidence="13">IPMI</shortName>
    </alternativeName>
    <alternativeName>
        <fullName evidence="13">Isopropylmalate isomerase</fullName>
    </alternativeName>
</protein>
<dbReference type="Gene3D" id="3.30.499.10">
    <property type="entry name" value="Aconitase, domain 3"/>
    <property type="match status" value="2"/>
</dbReference>
<evidence type="ECO:0000256" key="5">
    <source>
        <dbReference type="ARBA" id="ARBA00022485"/>
    </source>
</evidence>
<feature type="binding site" evidence="13">
    <location>
        <position position="409"/>
    </location>
    <ligand>
        <name>[4Fe-4S] cluster</name>
        <dbReference type="ChEBI" id="CHEBI:49883"/>
    </ligand>
</feature>
<accession>A0A3E0J2U0</accession>
<dbReference type="EMBL" id="QUAE01000019">
    <property type="protein sequence ID" value="REJ07124.1"/>
    <property type="molecule type" value="Genomic_DNA"/>
</dbReference>
<evidence type="ECO:0000256" key="12">
    <source>
        <dbReference type="ARBA" id="ARBA00023501"/>
    </source>
</evidence>
<comment type="function">
    <text evidence="2 13">Catalyzes the isomerization between 2-isopropylmalate and 3-isopropylmalate, via the formation of 2-isopropylmaleate.</text>
</comment>
<keyword evidence="10 13" id="KW-0456">Lyase</keyword>
<dbReference type="PANTHER" id="PTHR43822">
    <property type="entry name" value="HOMOACONITASE, MITOCHONDRIAL-RELATED"/>
    <property type="match status" value="1"/>
</dbReference>
<dbReference type="SUPFAM" id="SSF53732">
    <property type="entry name" value="Aconitase iron-sulfur domain"/>
    <property type="match status" value="1"/>
</dbReference>
<sequence>MGKTLYEKIWDRHVVESRENEPDLIYIDLHLIHEVTSPQAFDGLKKENRTVRRPELTLATMDHSIPTENREFPFQDPGAQLQVEALEKNCKEFHIPLFNLGSDRQGIVHVIAPEQGLTLPGQTMVCGDSHASTHGAFGALAFGIGTSEVEHVLATQCLQLVPSKTLAIQFTGELSPGITSKDLILALIGAYGNDFATGYVIEYRGDPIEAMSMEQRMTICNMSIEFGARAGLMAPDQATFDYIKDKPFAPKGSDWETALEDWRGLYSDEEAGFDKVIHFDVTQVSPQVTWGTNPGQVVSVKGEVPSPEAYSGFSRSNVENALDYMGLKPATKMEDISIDVVFIGSCTNSRIEDLREAARVLKGYEKSPNLRGIVVPGSQQVKAQAEAEGLHHIFLEAGLEWRNSGCSMCLGMNDDFVGPNERCASTSNRNFEGRQGENARTHLVSPAMAAAAAVKGHFYDIRDWEYKLQEVHS</sequence>
<dbReference type="InterPro" id="IPR033941">
    <property type="entry name" value="IPMI_cat"/>
</dbReference>
<evidence type="ECO:0000256" key="7">
    <source>
        <dbReference type="ARBA" id="ARBA00022723"/>
    </source>
</evidence>
<evidence type="ECO:0000256" key="13">
    <source>
        <dbReference type="HAMAP-Rule" id="MF_01026"/>
    </source>
</evidence>
<reference evidence="15 16" key="1">
    <citation type="submission" date="2018-08" db="EMBL/GenBank/DDBJ databases">
        <title>Genome sequence of Halobacillus trueperi KCTC 3686.</title>
        <authorList>
            <person name="Cho K.H."/>
            <person name="Kwak M.-J."/>
            <person name="Kim B.-Y."/>
            <person name="Chun J."/>
        </authorList>
    </citation>
    <scope>NUCLEOTIDE SEQUENCE [LARGE SCALE GENOMIC DNA]</scope>
    <source>
        <strain evidence="15 16">KCTC 3686</strain>
    </source>
</reference>
<dbReference type="InterPro" id="IPR004430">
    <property type="entry name" value="3-IsopropMal_deHydase_lsu"/>
</dbReference>
<name>A0A3E0J2U0_9BACI</name>
<dbReference type="FunFam" id="3.30.499.10:FF:000007">
    <property type="entry name" value="3-isopropylmalate dehydratase large subunit"/>
    <property type="match status" value="1"/>
</dbReference>
<dbReference type="PROSITE" id="PS01244">
    <property type="entry name" value="ACONITASE_2"/>
    <property type="match status" value="1"/>
</dbReference>
<dbReference type="InterPro" id="IPR001030">
    <property type="entry name" value="Acoase/IPM_deHydtase_lsu_aba"/>
</dbReference>
<dbReference type="GO" id="GO:0003861">
    <property type="term" value="F:3-isopropylmalate dehydratase activity"/>
    <property type="evidence" value="ECO:0007669"/>
    <property type="project" value="UniProtKB-UniRule"/>
</dbReference>
<dbReference type="UniPathway" id="UPA00048">
    <property type="reaction ID" value="UER00071"/>
</dbReference>
<dbReference type="NCBIfam" id="NF009116">
    <property type="entry name" value="PRK12466.1"/>
    <property type="match status" value="1"/>
</dbReference>
<evidence type="ECO:0000256" key="1">
    <source>
        <dbReference type="ARBA" id="ARBA00000491"/>
    </source>
</evidence>
<dbReference type="NCBIfam" id="TIGR00170">
    <property type="entry name" value="leuC"/>
    <property type="match status" value="1"/>
</dbReference>
<dbReference type="InterPro" id="IPR015931">
    <property type="entry name" value="Acnase/IPM_dHydase_lsu_aba_1/3"/>
</dbReference>
<keyword evidence="5 13" id="KW-0004">4Fe-4S</keyword>
<comment type="pathway">
    <text evidence="3 13">Amino-acid biosynthesis; L-leucine biosynthesis; L-leucine from 3-methyl-2-oxobutanoate: step 2/4.</text>
</comment>
<evidence type="ECO:0000313" key="15">
    <source>
        <dbReference type="EMBL" id="REJ07124.1"/>
    </source>
</evidence>
<dbReference type="GO" id="GO:0003994">
    <property type="term" value="F:aconitate hydratase activity"/>
    <property type="evidence" value="ECO:0007669"/>
    <property type="project" value="UniProtKB-EC"/>
</dbReference>
<gene>
    <name evidence="13 15" type="primary">leuC</name>
    <name evidence="15" type="ORF">DYE48_16650</name>
</gene>
<dbReference type="Pfam" id="PF00330">
    <property type="entry name" value="Aconitase"/>
    <property type="match status" value="1"/>
</dbReference>
<comment type="subunit">
    <text evidence="13">Heterodimer of LeuC and LeuD.</text>
</comment>
<comment type="catalytic activity">
    <reaction evidence="1 13">
        <text>(2R,3S)-3-isopropylmalate = (2S)-2-isopropylmalate</text>
        <dbReference type="Rhea" id="RHEA:32287"/>
        <dbReference type="ChEBI" id="CHEBI:1178"/>
        <dbReference type="ChEBI" id="CHEBI:35121"/>
        <dbReference type="EC" id="4.2.1.33"/>
    </reaction>
</comment>
<dbReference type="GO" id="GO:0051539">
    <property type="term" value="F:4 iron, 4 sulfur cluster binding"/>
    <property type="evidence" value="ECO:0007669"/>
    <property type="project" value="UniProtKB-KW"/>
</dbReference>
<dbReference type="Proteomes" id="UP000256305">
    <property type="component" value="Unassembled WGS sequence"/>
</dbReference>
<dbReference type="InterPro" id="IPR050067">
    <property type="entry name" value="IPM_dehydratase_rel_enz"/>
</dbReference>
<dbReference type="AlphaFoldDB" id="A0A3E0J2U0"/>
<evidence type="ECO:0000256" key="2">
    <source>
        <dbReference type="ARBA" id="ARBA00002695"/>
    </source>
</evidence>
<keyword evidence="9 13" id="KW-0411">Iron-sulfur</keyword>
<evidence type="ECO:0000256" key="10">
    <source>
        <dbReference type="ARBA" id="ARBA00023239"/>
    </source>
</evidence>
<comment type="catalytic activity">
    <reaction evidence="12">
        <text>citrate = D-threo-isocitrate</text>
        <dbReference type="Rhea" id="RHEA:10336"/>
        <dbReference type="ChEBI" id="CHEBI:15562"/>
        <dbReference type="ChEBI" id="CHEBI:16947"/>
        <dbReference type="EC" id="4.2.1.3"/>
    </reaction>
</comment>
<keyword evidence="7 13" id="KW-0479">Metal-binding</keyword>
<dbReference type="CDD" id="cd01583">
    <property type="entry name" value="IPMI"/>
    <property type="match status" value="1"/>
</dbReference>
<dbReference type="NCBIfam" id="NF004016">
    <property type="entry name" value="PRK05478.1"/>
    <property type="match status" value="1"/>
</dbReference>
<keyword evidence="11 13" id="KW-0100">Branched-chain amino acid biosynthesis</keyword>
<keyword evidence="4 13" id="KW-0432">Leucine biosynthesis</keyword>
<evidence type="ECO:0000313" key="16">
    <source>
        <dbReference type="Proteomes" id="UP000256305"/>
    </source>
</evidence>
<dbReference type="PRINTS" id="PR00415">
    <property type="entry name" value="ACONITASE"/>
</dbReference>
<dbReference type="PROSITE" id="PS00450">
    <property type="entry name" value="ACONITASE_1"/>
    <property type="match status" value="1"/>
</dbReference>
<feature type="binding site" evidence="13">
    <location>
        <position position="406"/>
    </location>
    <ligand>
        <name>[4Fe-4S] cluster</name>
        <dbReference type="ChEBI" id="CHEBI:49883"/>
    </ligand>
</feature>
<evidence type="ECO:0000256" key="6">
    <source>
        <dbReference type="ARBA" id="ARBA00022605"/>
    </source>
</evidence>
<feature type="domain" description="Aconitase/3-isopropylmalate dehydratase large subunit alpha/beta/alpha" evidence="14">
    <location>
        <begin position="7"/>
        <end position="456"/>
    </location>
</feature>
<dbReference type="GO" id="GO:0046872">
    <property type="term" value="F:metal ion binding"/>
    <property type="evidence" value="ECO:0007669"/>
    <property type="project" value="UniProtKB-KW"/>
</dbReference>
<comment type="similarity">
    <text evidence="13">Belongs to the aconitase/IPM isomerase family. LeuC type 1 subfamily.</text>
</comment>
<evidence type="ECO:0000256" key="3">
    <source>
        <dbReference type="ARBA" id="ARBA00004729"/>
    </source>
</evidence>
<keyword evidence="8 13" id="KW-0408">Iron</keyword>
<dbReference type="EC" id="4.2.1.33" evidence="13"/>
<organism evidence="15 16">
    <name type="scientific">Halobacillus trueperi</name>
    <dbReference type="NCBI Taxonomy" id="156205"/>
    <lineage>
        <taxon>Bacteria</taxon>
        <taxon>Bacillati</taxon>
        <taxon>Bacillota</taxon>
        <taxon>Bacilli</taxon>
        <taxon>Bacillales</taxon>
        <taxon>Bacillaceae</taxon>
        <taxon>Halobacillus</taxon>
    </lineage>
</organism>